<evidence type="ECO:0000256" key="1">
    <source>
        <dbReference type="SAM" id="MobiDB-lite"/>
    </source>
</evidence>
<gene>
    <name evidence="2" type="ORF">EVG20_g10539</name>
</gene>
<accession>A0A4Y9XQ78</accession>
<feature type="region of interest" description="Disordered" evidence="1">
    <location>
        <begin position="1"/>
        <end position="33"/>
    </location>
</feature>
<organism evidence="2 3">
    <name type="scientific">Dentipellis fragilis</name>
    <dbReference type="NCBI Taxonomy" id="205917"/>
    <lineage>
        <taxon>Eukaryota</taxon>
        <taxon>Fungi</taxon>
        <taxon>Dikarya</taxon>
        <taxon>Basidiomycota</taxon>
        <taxon>Agaricomycotina</taxon>
        <taxon>Agaricomycetes</taxon>
        <taxon>Russulales</taxon>
        <taxon>Hericiaceae</taxon>
        <taxon>Dentipellis</taxon>
    </lineage>
</organism>
<dbReference type="AlphaFoldDB" id="A0A4Y9XQ78"/>
<dbReference type="EMBL" id="SEOQ01001302">
    <property type="protein sequence ID" value="TFY52464.1"/>
    <property type="molecule type" value="Genomic_DNA"/>
</dbReference>
<evidence type="ECO:0000313" key="2">
    <source>
        <dbReference type="EMBL" id="TFY52464.1"/>
    </source>
</evidence>
<dbReference type="Proteomes" id="UP000298327">
    <property type="component" value="Unassembled WGS sequence"/>
</dbReference>
<keyword evidence="3" id="KW-1185">Reference proteome</keyword>
<reference evidence="2 3" key="1">
    <citation type="submission" date="2019-02" db="EMBL/GenBank/DDBJ databases">
        <title>Genome sequencing of the rare red list fungi Dentipellis fragilis.</title>
        <authorList>
            <person name="Buettner E."/>
            <person name="Kellner H."/>
        </authorList>
    </citation>
    <scope>NUCLEOTIDE SEQUENCE [LARGE SCALE GENOMIC DNA]</scope>
    <source>
        <strain evidence="2 3">DSM 105465</strain>
    </source>
</reference>
<protein>
    <submittedName>
        <fullName evidence="2">Uncharacterized protein</fullName>
    </submittedName>
</protein>
<sequence>MDLQFLPAGSIIQDDMPRRPSRVLAQNPYPSGGSSQLIEDEVHWDWDLKPLHWPSTETPDANGVPEMNTGFHSSYTSNPHVNSSRLPYAPHAMDVQEQFSDPFRAPIHAEVLDTTRAGSGMGRPSGSSSRNYDLYSRMGPSSEIQAPLARVAQQHHDASSHMLGGPVSSSSRVPSDARGVANFGRHKTEFAEADALSSFQYGLTNFSVNGSLRPEMREDEVDQIIDDWNKYHLSSSTSRPPTRK</sequence>
<name>A0A4Y9XQ78_9AGAM</name>
<proteinExistence type="predicted"/>
<comment type="caution">
    <text evidence="2">The sequence shown here is derived from an EMBL/GenBank/DDBJ whole genome shotgun (WGS) entry which is preliminary data.</text>
</comment>
<feature type="compositionally biased region" description="Low complexity" evidence="1">
    <location>
        <begin position="164"/>
        <end position="174"/>
    </location>
</feature>
<evidence type="ECO:0000313" key="3">
    <source>
        <dbReference type="Proteomes" id="UP000298327"/>
    </source>
</evidence>
<feature type="region of interest" description="Disordered" evidence="1">
    <location>
        <begin position="155"/>
        <end position="176"/>
    </location>
</feature>